<evidence type="ECO:0000313" key="4">
    <source>
        <dbReference type="Proteomes" id="UP000636479"/>
    </source>
</evidence>
<feature type="compositionally biased region" description="Low complexity" evidence="1">
    <location>
        <begin position="110"/>
        <end position="125"/>
    </location>
</feature>
<feature type="domain" description="RRM" evidence="2">
    <location>
        <begin position="24"/>
        <end position="86"/>
    </location>
</feature>
<dbReference type="GeneID" id="59341130"/>
<evidence type="ECO:0000313" key="3">
    <source>
        <dbReference type="EMBL" id="KAF7316501.1"/>
    </source>
</evidence>
<feature type="region of interest" description="Disordered" evidence="1">
    <location>
        <begin position="99"/>
        <end position="125"/>
    </location>
</feature>
<dbReference type="Proteomes" id="UP000636479">
    <property type="component" value="Unassembled WGS sequence"/>
</dbReference>
<evidence type="ECO:0000259" key="2">
    <source>
        <dbReference type="Pfam" id="PF00076"/>
    </source>
</evidence>
<gene>
    <name evidence="3" type="ORF">MIND_00169200</name>
</gene>
<dbReference type="SUPFAM" id="SSF54928">
    <property type="entry name" value="RNA-binding domain, RBD"/>
    <property type="match status" value="1"/>
</dbReference>
<reference evidence="3" key="1">
    <citation type="submission" date="2020-05" db="EMBL/GenBank/DDBJ databases">
        <title>Mycena genomes resolve the evolution of fungal bioluminescence.</title>
        <authorList>
            <person name="Tsai I.J."/>
        </authorList>
    </citation>
    <scope>NUCLEOTIDE SEQUENCE</scope>
    <source>
        <strain evidence="3">171206Taipei</strain>
    </source>
</reference>
<dbReference type="InterPro" id="IPR012677">
    <property type="entry name" value="Nucleotide-bd_a/b_plait_sf"/>
</dbReference>
<dbReference type="OrthoDB" id="6159137at2759"/>
<organism evidence="3 4">
    <name type="scientific">Mycena indigotica</name>
    <dbReference type="NCBI Taxonomy" id="2126181"/>
    <lineage>
        <taxon>Eukaryota</taxon>
        <taxon>Fungi</taxon>
        <taxon>Dikarya</taxon>
        <taxon>Basidiomycota</taxon>
        <taxon>Agaricomycotina</taxon>
        <taxon>Agaricomycetes</taxon>
        <taxon>Agaricomycetidae</taxon>
        <taxon>Agaricales</taxon>
        <taxon>Marasmiineae</taxon>
        <taxon>Mycenaceae</taxon>
        <taxon>Mycena</taxon>
    </lineage>
</organism>
<dbReference type="Gene3D" id="3.30.70.330">
    <property type="match status" value="1"/>
</dbReference>
<dbReference type="InterPro" id="IPR000504">
    <property type="entry name" value="RRM_dom"/>
</dbReference>
<dbReference type="GO" id="GO:0003723">
    <property type="term" value="F:RNA binding"/>
    <property type="evidence" value="ECO:0007669"/>
    <property type="project" value="InterPro"/>
</dbReference>
<name>A0A8H6WH12_9AGAR</name>
<dbReference type="EMBL" id="JACAZF010000001">
    <property type="protein sequence ID" value="KAF7316501.1"/>
    <property type="molecule type" value="Genomic_DNA"/>
</dbReference>
<comment type="caution">
    <text evidence="3">The sequence shown here is derived from an EMBL/GenBank/DDBJ whole genome shotgun (WGS) entry which is preliminary data.</text>
</comment>
<dbReference type="AlphaFoldDB" id="A0A8H6WH12"/>
<keyword evidence="4" id="KW-1185">Reference proteome</keyword>
<dbReference type="Pfam" id="PF00076">
    <property type="entry name" value="RRM_1"/>
    <property type="match status" value="1"/>
</dbReference>
<protein>
    <recommendedName>
        <fullName evidence="2">RRM domain-containing protein</fullName>
    </recommendedName>
</protein>
<dbReference type="CDD" id="cd00590">
    <property type="entry name" value="RRM_SF"/>
    <property type="match status" value="1"/>
</dbReference>
<accession>A0A8H6WH12</accession>
<dbReference type="InterPro" id="IPR035979">
    <property type="entry name" value="RBD_domain_sf"/>
</dbReference>
<dbReference type="RefSeq" id="XP_037226524.1">
    <property type="nucleotide sequence ID" value="XM_037358614.1"/>
</dbReference>
<proteinExistence type="predicted"/>
<sequence>MEADYQVQEQDGPHDHPILHEPLLYISNLPPYVTDENIAMAFVTCGPFRPKITRDGSNNPLSGTIEFRFPEKAEKALATLQSRPLPGLIPPVPLVLSPYPPRKPSNTPATTFCPPTTGQTPPCGV</sequence>
<evidence type="ECO:0000256" key="1">
    <source>
        <dbReference type="SAM" id="MobiDB-lite"/>
    </source>
</evidence>